<sequence length="214" mass="25422">MKTKKFNKIILLIIFLLFSQNAFAEKYRLACKIGAFNLEGVAFSDKTRFYNKIMDFDVDTEVGIYSPDLRAESDEVIIHGLWPYAKFSQTSGSQELAWNNELLINDGTEGKPWTKYKYNSFLKKKTNRDKKNERVLNITIQDWRLDDKKIKPRVIQELEVRKKKMELEKGNITQEEYNNWYKTRKEVNNQDPESLPKKLYNTYKFEFKCIKSSV</sequence>
<reference evidence="2 3" key="1">
    <citation type="submission" date="2006-04" db="EMBL/GenBank/DDBJ databases">
        <authorList>
            <person name="Giovannoni S.J."/>
            <person name="Cho J.-C."/>
            <person name="Ferriera S."/>
            <person name="Johnson J."/>
            <person name="Kravitz S."/>
            <person name="Halpern A."/>
            <person name="Remington K."/>
            <person name="Beeson K."/>
            <person name="Tran B."/>
            <person name="Rogers Y.-H."/>
            <person name="Friedman R."/>
            <person name="Venter J.C."/>
        </authorList>
    </citation>
    <scope>NUCLEOTIDE SEQUENCE [LARGE SCALE GENOMIC DNA]</scope>
    <source>
        <strain evidence="2 3">HTCC1002</strain>
    </source>
</reference>
<evidence type="ECO:0000313" key="3">
    <source>
        <dbReference type="Proteomes" id="UP000005306"/>
    </source>
</evidence>
<dbReference type="Proteomes" id="UP000005306">
    <property type="component" value="Unassembled WGS sequence"/>
</dbReference>
<accession>Q1UZP9</accession>
<dbReference type="AlphaFoldDB" id="Q1UZP9"/>
<name>Q1UZP9_PELU1</name>
<proteinExistence type="predicted"/>
<dbReference type="RefSeq" id="WP_006996729.1">
    <property type="nucleotide sequence ID" value="NZ_CH724130.1"/>
</dbReference>
<dbReference type="HOGENOM" id="CLU_1286865_0_0_5"/>
<keyword evidence="1" id="KW-0732">Signal</keyword>
<evidence type="ECO:0008006" key="4">
    <source>
        <dbReference type="Google" id="ProtNLM"/>
    </source>
</evidence>
<feature type="chain" id="PRO_5004196758" description="Secreted protein" evidence="1">
    <location>
        <begin position="25"/>
        <end position="214"/>
    </location>
</feature>
<evidence type="ECO:0000313" key="2">
    <source>
        <dbReference type="EMBL" id="EAS84142.1"/>
    </source>
</evidence>
<evidence type="ECO:0000256" key="1">
    <source>
        <dbReference type="SAM" id="SignalP"/>
    </source>
</evidence>
<organism evidence="2 3">
    <name type="scientific">Pelagibacter ubique (strain HTCC1002)</name>
    <dbReference type="NCBI Taxonomy" id="314261"/>
    <lineage>
        <taxon>Bacteria</taxon>
        <taxon>Pseudomonadati</taxon>
        <taxon>Pseudomonadota</taxon>
        <taxon>Alphaproteobacteria</taxon>
        <taxon>Candidatus Pelagibacterales</taxon>
        <taxon>Candidatus Pelagibacteraceae</taxon>
        <taxon>Candidatus Pelagibacter</taxon>
    </lineage>
</organism>
<protein>
    <recommendedName>
        <fullName evidence="4">Secreted protein</fullName>
    </recommendedName>
</protein>
<dbReference type="EMBL" id="AAPV01000002">
    <property type="protein sequence ID" value="EAS84142.1"/>
    <property type="molecule type" value="Genomic_DNA"/>
</dbReference>
<comment type="caution">
    <text evidence="2">The sequence shown here is derived from an EMBL/GenBank/DDBJ whole genome shotgun (WGS) entry which is preliminary data.</text>
</comment>
<gene>
    <name evidence="2" type="ORF">PU1002_00430</name>
</gene>
<feature type="signal peptide" evidence="1">
    <location>
        <begin position="1"/>
        <end position="24"/>
    </location>
</feature>